<name>A0A395H5M5_9EURO</name>
<dbReference type="EMBL" id="KZ824428">
    <property type="protein sequence ID" value="RAL03177.1"/>
    <property type="molecule type" value="Genomic_DNA"/>
</dbReference>
<sequence length="106" mass="11695">MYFTSLAPEVWPSDKAIIALNGILATGNKKRRLEPNRDQPIRSIDDHEGTFASPRGCLLVLVIVSLTASSLLPKILDFHDQPHTIISDRMNTVSTMPLPPSLMMAV</sequence>
<dbReference type="RefSeq" id="XP_025577504.1">
    <property type="nucleotide sequence ID" value="XM_025713752.1"/>
</dbReference>
<accession>A0A395H5M5</accession>
<reference evidence="1 2" key="1">
    <citation type="submission" date="2018-02" db="EMBL/GenBank/DDBJ databases">
        <title>The genomes of Aspergillus section Nigri reveals drivers in fungal speciation.</title>
        <authorList>
            <consortium name="DOE Joint Genome Institute"/>
            <person name="Vesth T.C."/>
            <person name="Nybo J."/>
            <person name="Theobald S."/>
            <person name="Brandl J."/>
            <person name="Frisvad J.C."/>
            <person name="Nielsen K.F."/>
            <person name="Lyhne E.K."/>
            <person name="Kogle M.E."/>
            <person name="Kuo A."/>
            <person name="Riley R."/>
            <person name="Clum A."/>
            <person name="Nolan M."/>
            <person name="Lipzen A."/>
            <person name="Salamov A."/>
            <person name="Henrissat B."/>
            <person name="Wiebenga A."/>
            <person name="De vries R.P."/>
            <person name="Grigoriev I.V."/>
            <person name="Mortensen U.H."/>
            <person name="Andersen M.R."/>
            <person name="Baker S.E."/>
        </authorList>
    </citation>
    <scope>NUCLEOTIDE SEQUENCE [LARGE SCALE GENOMIC DNA]</scope>
    <source>
        <strain evidence="1 2">CBS 121593</strain>
    </source>
</reference>
<organism evidence="1 2">
    <name type="scientific">Aspergillus ibericus CBS 121593</name>
    <dbReference type="NCBI Taxonomy" id="1448316"/>
    <lineage>
        <taxon>Eukaryota</taxon>
        <taxon>Fungi</taxon>
        <taxon>Dikarya</taxon>
        <taxon>Ascomycota</taxon>
        <taxon>Pezizomycotina</taxon>
        <taxon>Eurotiomycetes</taxon>
        <taxon>Eurotiomycetidae</taxon>
        <taxon>Eurotiales</taxon>
        <taxon>Aspergillaceae</taxon>
        <taxon>Aspergillus</taxon>
        <taxon>Aspergillus subgen. Circumdati</taxon>
    </lineage>
</organism>
<dbReference type="GeneID" id="37218617"/>
<dbReference type="AlphaFoldDB" id="A0A395H5M5"/>
<protein>
    <submittedName>
        <fullName evidence="1">Uncharacterized protein</fullName>
    </submittedName>
</protein>
<dbReference type="VEuPathDB" id="FungiDB:BO80DRAFT_14782"/>
<proteinExistence type="predicted"/>
<evidence type="ECO:0000313" key="2">
    <source>
        <dbReference type="Proteomes" id="UP000249402"/>
    </source>
</evidence>
<keyword evidence="2" id="KW-1185">Reference proteome</keyword>
<gene>
    <name evidence="1" type="ORF">BO80DRAFT_14782</name>
</gene>
<evidence type="ECO:0000313" key="1">
    <source>
        <dbReference type="EMBL" id="RAL03177.1"/>
    </source>
</evidence>
<dbReference type="Proteomes" id="UP000249402">
    <property type="component" value="Unassembled WGS sequence"/>
</dbReference>